<dbReference type="Proteomes" id="UP000315295">
    <property type="component" value="Unassembled WGS sequence"/>
</dbReference>
<name>A0A540KNG3_MALBA</name>
<keyword evidence="3" id="KW-1185">Reference proteome</keyword>
<feature type="compositionally biased region" description="Basic and acidic residues" evidence="1">
    <location>
        <begin position="19"/>
        <end position="42"/>
    </location>
</feature>
<gene>
    <name evidence="2" type="ORF">C1H46_038713</name>
</gene>
<accession>A0A540KNG3</accession>
<evidence type="ECO:0000313" key="3">
    <source>
        <dbReference type="Proteomes" id="UP000315295"/>
    </source>
</evidence>
<organism evidence="2 3">
    <name type="scientific">Malus baccata</name>
    <name type="common">Siberian crab apple</name>
    <name type="synonym">Pyrus baccata</name>
    <dbReference type="NCBI Taxonomy" id="106549"/>
    <lineage>
        <taxon>Eukaryota</taxon>
        <taxon>Viridiplantae</taxon>
        <taxon>Streptophyta</taxon>
        <taxon>Embryophyta</taxon>
        <taxon>Tracheophyta</taxon>
        <taxon>Spermatophyta</taxon>
        <taxon>Magnoliopsida</taxon>
        <taxon>eudicotyledons</taxon>
        <taxon>Gunneridae</taxon>
        <taxon>Pentapetalae</taxon>
        <taxon>rosids</taxon>
        <taxon>fabids</taxon>
        <taxon>Rosales</taxon>
        <taxon>Rosaceae</taxon>
        <taxon>Amygdaloideae</taxon>
        <taxon>Maleae</taxon>
        <taxon>Malus</taxon>
    </lineage>
</organism>
<evidence type="ECO:0000256" key="1">
    <source>
        <dbReference type="SAM" id="MobiDB-lite"/>
    </source>
</evidence>
<evidence type="ECO:0000313" key="2">
    <source>
        <dbReference type="EMBL" id="TQD75740.1"/>
    </source>
</evidence>
<dbReference type="AlphaFoldDB" id="A0A540KNG3"/>
<feature type="region of interest" description="Disordered" evidence="1">
    <location>
        <begin position="16"/>
        <end position="42"/>
    </location>
</feature>
<reference evidence="2 3" key="1">
    <citation type="journal article" date="2019" name="G3 (Bethesda)">
        <title>Sequencing of a Wild Apple (Malus baccata) Genome Unravels the Differences Between Cultivated and Wild Apple Species Regarding Disease Resistance and Cold Tolerance.</title>
        <authorList>
            <person name="Chen X."/>
        </authorList>
    </citation>
    <scope>NUCLEOTIDE SEQUENCE [LARGE SCALE GENOMIC DNA]</scope>
    <source>
        <strain evidence="3">cv. Shandingzi</strain>
        <tissue evidence="2">Leaves</tissue>
    </source>
</reference>
<proteinExistence type="predicted"/>
<sequence>MIRLLREYFPGKLGWRGKGRVEGDGEGNKKEEEQEVRGTKKRQRSEIRLQRIFVCFSGDSSGSYIENSVVEDNKEAADPQAAPILYNQEPRGCGNLTNCPD</sequence>
<comment type="caution">
    <text evidence="2">The sequence shown here is derived from an EMBL/GenBank/DDBJ whole genome shotgun (WGS) entry which is preliminary data.</text>
</comment>
<dbReference type="EMBL" id="VIEB01001074">
    <property type="protein sequence ID" value="TQD75740.1"/>
    <property type="molecule type" value="Genomic_DNA"/>
</dbReference>
<protein>
    <submittedName>
        <fullName evidence="2">Uncharacterized protein</fullName>
    </submittedName>
</protein>